<dbReference type="AlphaFoldDB" id="A0A0C3E5Y6"/>
<feature type="region of interest" description="Disordered" evidence="3">
    <location>
        <begin position="274"/>
        <end position="360"/>
    </location>
</feature>
<feature type="compositionally biased region" description="Basic and acidic residues" evidence="3">
    <location>
        <begin position="154"/>
        <end position="173"/>
    </location>
</feature>
<dbReference type="Pfam" id="PF09745">
    <property type="entry name" value="NSRP1_N"/>
    <property type="match status" value="1"/>
</dbReference>
<dbReference type="EMBL" id="KN822031">
    <property type="protein sequence ID" value="KIM63854.1"/>
    <property type="molecule type" value="Genomic_DNA"/>
</dbReference>
<dbReference type="InterPro" id="IPR018612">
    <property type="entry name" value="NSRP1_N"/>
</dbReference>
<name>A0A0C3E5Y6_9AGAM</name>
<dbReference type="InterPro" id="IPR053246">
    <property type="entry name" value="NS_splicing_regulatory_protein"/>
</dbReference>
<reference evidence="6" key="2">
    <citation type="submission" date="2015-01" db="EMBL/GenBank/DDBJ databases">
        <title>Evolutionary Origins and Diversification of the Mycorrhizal Mutualists.</title>
        <authorList>
            <consortium name="DOE Joint Genome Institute"/>
            <consortium name="Mycorrhizal Genomics Consortium"/>
            <person name="Kohler A."/>
            <person name="Kuo A."/>
            <person name="Nagy L.G."/>
            <person name="Floudas D."/>
            <person name="Copeland A."/>
            <person name="Barry K.W."/>
            <person name="Cichocki N."/>
            <person name="Veneault-Fourrey C."/>
            <person name="LaButti K."/>
            <person name="Lindquist E.A."/>
            <person name="Lipzen A."/>
            <person name="Lundell T."/>
            <person name="Morin E."/>
            <person name="Murat C."/>
            <person name="Riley R."/>
            <person name="Ohm R."/>
            <person name="Sun H."/>
            <person name="Tunlid A."/>
            <person name="Henrissat B."/>
            <person name="Grigoriev I.V."/>
            <person name="Hibbett D.S."/>
            <person name="Martin F."/>
        </authorList>
    </citation>
    <scope>NUCLEOTIDE SEQUENCE [LARGE SCALE GENOMIC DNA]</scope>
    <source>
        <strain evidence="6">Foug A</strain>
    </source>
</reference>
<dbReference type="PANTHER" id="PTHR47845:SF1">
    <property type="entry name" value="NUCLEAR SPECKLE SPLICING REGULATORY PROTEIN 1 HOMOLOG"/>
    <property type="match status" value="1"/>
</dbReference>
<sequence length="383" mass="43419">MKLSFSLANKSAKPTASSLKPPTAFASLDDDDTVWPVKTKSDNEHAAANKSLLAQTSKAAKKRIDRELKVDPTVYQYDEVWDRMQDVKQKQKQAKEVDTKLRKPKYIEGLLTSAATRRLDRLRAEEKMLQHEREMEGDQFADKEAFVTQAYKDQMAEVRRAEEEEKQREEAEKKKKKGSTAGMAHFYRILLEDSEKQHEETMAAASAPKPIVGPQDPRSNLNLTISKPPEMVTKSDLELARLAQDQGKDVELNDDNQIVDKRELLSAGLNLAAPNTRRLGPQPSIAKAPHSPAEPGALAHRAVGTFASKKEINERRAREVQKQMEEERERILKEREGAEDAATQRIAQKRNTDVDIQDARSRYIERKRRRLEEETSAAQSAVI</sequence>
<accession>A0A0C3E5Y6</accession>
<feature type="compositionally biased region" description="Polar residues" evidence="3">
    <location>
        <begin position="1"/>
        <end position="20"/>
    </location>
</feature>
<feature type="compositionally biased region" description="Basic and acidic residues" evidence="3">
    <location>
        <begin position="350"/>
        <end position="360"/>
    </location>
</feature>
<dbReference type="GO" id="GO:0000381">
    <property type="term" value="P:regulation of alternative mRNA splicing, via spliceosome"/>
    <property type="evidence" value="ECO:0007669"/>
    <property type="project" value="InterPro"/>
</dbReference>
<evidence type="ECO:0000256" key="1">
    <source>
        <dbReference type="ARBA" id="ARBA00010126"/>
    </source>
</evidence>
<evidence type="ECO:0000256" key="3">
    <source>
        <dbReference type="SAM" id="MobiDB-lite"/>
    </source>
</evidence>
<dbReference type="STRING" id="1036808.A0A0C3E5Y6"/>
<organism evidence="5 6">
    <name type="scientific">Scleroderma citrinum Foug A</name>
    <dbReference type="NCBI Taxonomy" id="1036808"/>
    <lineage>
        <taxon>Eukaryota</taxon>
        <taxon>Fungi</taxon>
        <taxon>Dikarya</taxon>
        <taxon>Basidiomycota</taxon>
        <taxon>Agaricomycotina</taxon>
        <taxon>Agaricomycetes</taxon>
        <taxon>Agaricomycetidae</taxon>
        <taxon>Boletales</taxon>
        <taxon>Sclerodermatineae</taxon>
        <taxon>Sclerodermataceae</taxon>
        <taxon>Scleroderma</taxon>
    </lineage>
</organism>
<dbReference type="InParanoid" id="A0A0C3E5Y6"/>
<gene>
    <name evidence="5" type="ORF">SCLCIDRAFT_116142</name>
</gene>
<keyword evidence="2" id="KW-0175">Coiled coil</keyword>
<dbReference type="FunCoup" id="A0A0C3E5Y6">
    <property type="interactions" value="35"/>
</dbReference>
<dbReference type="PANTHER" id="PTHR47845">
    <property type="entry name" value="NUCLEAR SPECKLE SPLICING REGULATORY PROTEIN 1 HOMOLOG"/>
    <property type="match status" value="1"/>
</dbReference>
<comment type="similarity">
    <text evidence="1">Belongs to the NSRP1 family.</text>
</comment>
<feature type="compositionally biased region" description="Basic and acidic residues" evidence="3">
    <location>
        <begin position="308"/>
        <end position="338"/>
    </location>
</feature>
<reference evidence="5 6" key="1">
    <citation type="submission" date="2014-04" db="EMBL/GenBank/DDBJ databases">
        <authorList>
            <consortium name="DOE Joint Genome Institute"/>
            <person name="Kuo A."/>
            <person name="Kohler A."/>
            <person name="Nagy L.G."/>
            <person name="Floudas D."/>
            <person name="Copeland A."/>
            <person name="Barry K.W."/>
            <person name="Cichocki N."/>
            <person name="Veneault-Fourrey C."/>
            <person name="LaButti K."/>
            <person name="Lindquist E.A."/>
            <person name="Lipzen A."/>
            <person name="Lundell T."/>
            <person name="Morin E."/>
            <person name="Murat C."/>
            <person name="Sun H."/>
            <person name="Tunlid A."/>
            <person name="Henrissat B."/>
            <person name="Grigoriev I.V."/>
            <person name="Hibbett D.S."/>
            <person name="Martin F."/>
            <person name="Nordberg H.P."/>
            <person name="Cantor M.N."/>
            <person name="Hua S.X."/>
        </authorList>
    </citation>
    <scope>NUCLEOTIDE SEQUENCE [LARGE SCALE GENOMIC DNA]</scope>
    <source>
        <strain evidence="5 6">Foug A</strain>
    </source>
</reference>
<feature type="region of interest" description="Disordered" evidence="3">
    <location>
        <begin position="154"/>
        <end position="180"/>
    </location>
</feature>
<feature type="region of interest" description="Disordered" evidence="3">
    <location>
        <begin position="1"/>
        <end position="58"/>
    </location>
</feature>
<keyword evidence="6" id="KW-1185">Reference proteome</keyword>
<dbReference type="Proteomes" id="UP000053989">
    <property type="component" value="Unassembled WGS sequence"/>
</dbReference>
<proteinExistence type="inferred from homology"/>
<evidence type="ECO:0000313" key="5">
    <source>
        <dbReference type="EMBL" id="KIM63854.1"/>
    </source>
</evidence>
<feature type="domain" description="Nuclear speckle splicing regulatory protein 1 N-terminal" evidence="4">
    <location>
        <begin position="61"/>
        <end position="178"/>
    </location>
</feature>
<feature type="region of interest" description="Disordered" evidence="3">
    <location>
        <begin position="197"/>
        <end position="229"/>
    </location>
</feature>
<evidence type="ECO:0000259" key="4">
    <source>
        <dbReference type="Pfam" id="PF09745"/>
    </source>
</evidence>
<evidence type="ECO:0000256" key="2">
    <source>
        <dbReference type="ARBA" id="ARBA00023054"/>
    </source>
</evidence>
<evidence type="ECO:0000313" key="6">
    <source>
        <dbReference type="Proteomes" id="UP000053989"/>
    </source>
</evidence>
<dbReference type="OrthoDB" id="446635at2759"/>
<dbReference type="HOGENOM" id="CLU_042321_1_0_1"/>
<protein>
    <recommendedName>
        <fullName evidence="4">Nuclear speckle splicing regulatory protein 1 N-terminal domain-containing protein</fullName>
    </recommendedName>
</protein>